<dbReference type="PhylomeDB" id="A0A0D2WIM4"/>
<feature type="transmembrane region" description="Helical" evidence="6">
    <location>
        <begin position="369"/>
        <end position="392"/>
    </location>
</feature>
<dbReference type="AlphaFoldDB" id="A0A0D2WIM4"/>
<keyword evidence="3 6" id="KW-1133">Transmembrane helix</keyword>
<proteinExistence type="predicted"/>
<name>A0A0D2WIM4_CAPO3</name>
<evidence type="ECO:0000313" key="9">
    <source>
        <dbReference type="Proteomes" id="UP000008743"/>
    </source>
</evidence>
<accession>A0A0D2WIM4</accession>
<reference evidence="9" key="1">
    <citation type="submission" date="2011-02" db="EMBL/GenBank/DDBJ databases">
        <title>The Genome Sequence of Capsaspora owczarzaki ATCC 30864.</title>
        <authorList>
            <person name="Russ C."/>
            <person name="Cuomo C."/>
            <person name="Burger G."/>
            <person name="Gray M.W."/>
            <person name="Holland P.W.H."/>
            <person name="King N."/>
            <person name="Lang F.B.F."/>
            <person name="Roger A.J."/>
            <person name="Ruiz-Trillo I."/>
            <person name="Young S.K."/>
            <person name="Zeng Q."/>
            <person name="Gargeya S."/>
            <person name="Alvarado L."/>
            <person name="Berlin A."/>
            <person name="Chapman S.B."/>
            <person name="Chen Z."/>
            <person name="Freedman E."/>
            <person name="Gellesch M."/>
            <person name="Goldberg J."/>
            <person name="Griggs A."/>
            <person name="Gujja S."/>
            <person name="Heilman E."/>
            <person name="Heiman D."/>
            <person name="Howarth C."/>
            <person name="Mehta T."/>
            <person name="Neiman D."/>
            <person name="Pearson M."/>
            <person name="Roberts A."/>
            <person name="Saif S."/>
            <person name="Shea T."/>
            <person name="Shenoy N."/>
            <person name="Sisk P."/>
            <person name="Stolte C."/>
            <person name="Sykes S."/>
            <person name="White J."/>
            <person name="Yandava C."/>
            <person name="Haas B."/>
            <person name="Nusbaum C."/>
            <person name="Birren B."/>
        </authorList>
    </citation>
    <scope>NUCLEOTIDE SEQUENCE</scope>
    <source>
        <strain evidence="9">ATCC 30864</strain>
    </source>
</reference>
<dbReference type="RefSeq" id="XP_004365372.1">
    <property type="nucleotide sequence ID" value="XM_004365315.2"/>
</dbReference>
<keyword evidence="4 6" id="KW-0472">Membrane</keyword>
<feature type="transmembrane region" description="Helical" evidence="6">
    <location>
        <begin position="245"/>
        <end position="265"/>
    </location>
</feature>
<gene>
    <name evidence="8" type="ORF">CAOG_000501</name>
</gene>
<evidence type="ECO:0000256" key="1">
    <source>
        <dbReference type="ARBA" id="ARBA00004141"/>
    </source>
</evidence>
<evidence type="ECO:0000313" key="8">
    <source>
        <dbReference type="EMBL" id="KJE88933.1"/>
    </source>
</evidence>
<dbReference type="FunCoup" id="A0A0D2WIM4">
    <property type="interactions" value="151"/>
</dbReference>
<evidence type="ECO:0000259" key="7">
    <source>
        <dbReference type="Pfam" id="PF03151"/>
    </source>
</evidence>
<dbReference type="Pfam" id="PF03151">
    <property type="entry name" value="TPT"/>
    <property type="match status" value="1"/>
</dbReference>
<organism evidence="8 9">
    <name type="scientific">Capsaspora owczarzaki (strain ATCC 30864)</name>
    <dbReference type="NCBI Taxonomy" id="595528"/>
    <lineage>
        <taxon>Eukaryota</taxon>
        <taxon>Filasterea</taxon>
        <taxon>Capsaspora</taxon>
    </lineage>
</organism>
<dbReference type="EMBL" id="KE346360">
    <property type="protein sequence ID" value="KJE88933.1"/>
    <property type="molecule type" value="Genomic_DNA"/>
</dbReference>
<keyword evidence="2 6" id="KW-0812">Transmembrane</keyword>
<comment type="subcellular location">
    <subcellularLocation>
        <location evidence="1">Membrane</location>
        <topology evidence="1">Multi-pass membrane protein</topology>
    </subcellularLocation>
</comment>
<evidence type="ECO:0000256" key="3">
    <source>
        <dbReference type="ARBA" id="ARBA00022989"/>
    </source>
</evidence>
<feature type="transmembrane region" description="Helical" evidence="6">
    <location>
        <begin position="345"/>
        <end position="363"/>
    </location>
</feature>
<sequence>MEQQQQQQHRHMGHMGLAHLPAGQRGSRERINLTGLVHDTASDGSSSAGGQSIAIGMPSIHNNININNISGSGNIGSGSSSSSGGGSSSSSSAHSGPSRREQIGTALFYAVSSLLIIFVNKIVLTTYGFPSFMGVALGQFVATIVTLQVLKALGKVTFPDLSMHVAKMTFPLPLLFFLNTASGLGGTKLTSLPMLTVLRRFSIFMTMVLEYYILGVSSTPKVKLSVGLLIGGALIAAADDLAFDPFGYFMVTVNNLCTALSGVVLKKKLDSKELGTIGLLYYNSLFSLPFCFAYFFLFAPAEWNAMLQFQGWGDAGFQFQFLLSSVMGLILNYSIFLCTKANSPLTTTVVGCLKNILTTYLGMFLGGDYIFSMANFVGLNISVSGSVYYSYVKFIEEAPKARPAK</sequence>
<dbReference type="eggNOG" id="KOG1444">
    <property type="taxonomic scope" value="Eukaryota"/>
</dbReference>
<dbReference type="InterPro" id="IPR050186">
    <property type="entry name" value="TPT_transporter"/>
</dbReference>
<evidence type="ECO:0000256" key="4">
    <source>
        <dbReference type="ARBA" id="ARBA00023136"/>
    </source>
</evidence>
<dbReference type="OrthoDB" id="417037at2759"/>
<dbReference type="GO" id="GO:0016020">
    <property type="term" value="C:membrane"/>
    <property type="evidence" value="ECO:0007669"/>
    <property type="project" value="UniProtKB-SubCell"/>
</dbReference>
<evidence type="ECO:0000256" key="6">
    <source>
        <dbReference type="SAM" id="Phobius"/>
    </source>
</evidence>
<dbReference type="OMA" id="LMFYCNI"/>
<feature type="transmembrane region" description="Helical" evidence="6">
    <location>
        <begin position="135"/>
        <end position="153"/>
    </location>
</feature>
<evidence type="ECO:0000256" key="5">
    <source>
        <dbReference type="SAM" id="MobiDB-lite"/>
    </source>
</evidence>
<feature type="transmembrane region" description="Helical" evidence="6">
    <location>
        <begin position="277"/>
        <end position="297"/>
    </location>
</feature>
<protein>
    <submittedName>
        <fullName evidence="8">Solute carrier family 35</fullName>
    </submittedName>
</protein>
<feature type="compositionally biased region" description="Low complexity" evidence="5">
    <location>
        <begin position="75"/>
        <end position="96"/>
    </location>
</feature>
<dbReference type="Proteomes" id="UP000008743">
    <property type="component" value="Unassembled WGS sequence"/>
</dbReference>
<evidence type="ECO:0000256" key="2">
    <source>
        <dbReference type="ARBA" id="ARBA00022692"/>
    </source>
</evidence>
<dbReference type="InterPro" id="IPR004853">
    <property type="entry name" value="Sugar_P_trans_dom"/>
</dbReference>
<keyword evidence="9" id="KW-1185">Reference proteome</keyword>
<dbReference type="InParanoid" id="A0A0D2WIM4"/>
<dbReference type="PANTHER" id="PTHR11132">
    <property type="entry name" value="SOLUTE CARRIER FAMILY 35"/>
    <property type="match status" value="1"/>
</dbReference>
<feature type="transmembrane region" description="Helical" evidence="6">
    <location>
        <begin position="317"/>
        <end position="338"/>
    </location>
</feature>
<feature type="region of interest" description="Disordered" evidence="5">
    <location>
        <begin position="75"/>
        <end position="98"/>
    </location>
</feature>
<feature type="transmembrane region" description="Helical" evidence="6">
    <location>
        <begin position="106"/>
        <end position="129"/>
    </location>
</feature>
<feature type="domain" description="Sugar phosphate transporter" evidence="7">
    <location>
        <begin position="107"/>
        <end position="390"/>
    </location>
</feature>